<name>A0ABY1KWW5_9FLAO</name>
<evidence type="ECO:0000313" key="1">
    <source>
        <dbReference type="EMBL" id="SIS86689.1"/>
    </source>
</evidence>
<sequence length="74" mass="8855">MTFNWIAGREIDERLHRLCIELEYEFRPKIIRFLIDNFDMEACSDFSCFHFNVDLVAKKVSLSDDTPLRSLRKV</sequence>
<keyword evidence="2" id="KW-1185">Reference proteome</keyword>
<accession>A0ABY1KWW5</accession>
<evidence type="ECO:0000313" key="2">
    <source>
        <dbReference type="Proteomes" id="UP000185728"/>
    </source>
</evidence>
<protein>
    <submittedName>
        <fullName evidence="1">Uncharacterized protein</fullName>
    </submittedName>
</protein>
<reference evidence="1 2" key="1">
    <citation type="submission" date="2017-01" db="EMBL/GenBank/DDBJ databases">
        <authorList>
            <person name="Varghese N."/>
            <person name="Submissions S."/>
        </authorList>
    </citation>
    <scope>NUCLEOTIDE SEQUENCE [LARGE SCALE GENOMIC DNA]</scope>
    <source>
        <strain evidence="1 2">DSM 2061</strain>
    </source>
</reference>
<gene>
    <name evidence="1" type="ORF">SAMN05421766_104491</name>
</gene>
<dbReference type="Proteomes" id="UP000185728">
    <property type="component" value="Unassembled WGS sequence"/>
</dbReference>
<comment type="caution">
    <text evidence="1">The sequence shown here is derived from an EMBL/GenBank/DDBJ whole genome shotgun (WGS) entry which is preliminary data.</text>
</comment>
<organism evidence="1 2">
    <name type="scientific">Zobellia uliginosa</name>
    <dbReference type="NCBI Taxonomy" id="143224"/>
    <lineage>
        <taxon>Bacteria</taxon>
        <taxon>Pseudomonadati</taxon>
        <taxon>Bacteroidota</taxon>
        <taxon>Flavobacteriia</taxon>
        <taxon>Flavobacteriales</taxon>
        <taxon>Flavobacteriaceae</taxon>
        <taxon>Zobellia</taxon>
    </lineage>
</organism>
<dbReference type="RefSeq" id="WP_139327699.1">
    <property type="nucleotide sequence ID" value="NZ_FTOB01000004.1"/>
</dbReference>
<dbReference type="EMBL" id="FTOB01000004">
    <property type="protein sequence ID" value="SIS86689.1"/>
    <property type="molecule type" value="Genomic_DNA"/>
</dbReference>
<proteinExistence type="predicted"/>